<sequence length="317" mass="35512">MIDRAAEVTGIIRDLVRCSAFALCAWDPLARTHRHLTLASDGYSDAVLAHVNDEFVRSNPAFMIAHRDEPRALRWRDYEKDWDLWFQDTPTARDYLIPSGFSEGSTMCLRLPDGRYCGAIHVSWTSPAAATDERREITERFRPILAEVCDQLRMPHLLAETLPVNAHALVISANGAAFSLKARAPGVHLAPDGALRRLLLDTASTWSARRFLWCDDGGQCHRVTLIPRQRGVVLVSEEQIEWPHDLSWREIQVLHLVSTGASNPQIANQLCVAPRTVSTHVEHILAKMECVSRTALAARAVAEGLLLPRDPGNRDRR</sequence>
<dbReference type="InterPro" id="IPR000792">
    <property type="entry name" value="Tscrpt_reg_LuxR_C"/>
</dbReference>
<dbReference type="Proteomes" id="UP000285523">
    <property type="component" value="Unassembled WGS sequence"/>
</dbReference>
<keyword evidence="1" id="KW-0805">Transcription regulation</keyword>
<keyword evidence="2" id="KW-0238">DNA-binding</keyword>
<dbReference type="PROSITE" id="PS50043">
    <property type="entry name" value="HTH_LUXR_2"/>
    <property type="match status" value="1"/>
</dbReference>
<dbReference type="Pfam" id="PF00196">
    <property type="entry name" value="GerE"/>
    <property type="match status" value="1"/>
</dbReference>
<comment type="caution">
    <text evidence="5">The sequence shown here is derived from an EMBL/GenBank/DDBJ whole genome shotgun (WGS) entry which is preliminary data.</text>
</comment>
<dbReference type="SMART" id="SM00421">
    <property type="entry name" value="HTH_LUXR"/>
    <property type="match status" value="1"/>
</dbReference>
<gene>
    <name evidence="5" type="ORF">D4Q52_06855</name>
</gene>
<dbReference type="PROSITE" id="PS00622">
    <property type="entry name" value="HTH_LUXR_1"/>
    <property type="match status" value="1"/>
</dbReference>
<protein>
    <submittedName>
        <fullName evidence="5">LuxR family transcriptional regulator</fullName>
    </submittedName>
</protein>
<dbReference type="GO" id="GO:0003677">
    <property type="term" value="F:DNA binding"/>
    <property type="evidence" value="ECO:0007669"/>
    <property type="project" value="UniProtKB-KW"/>
</dbReference>
<evidence type="ECO:0000256" key="3">
    <source>
        <dbReference type="ARBA" id="ARBA00023163"/>
    </source>
</evidence>
<accession>A0A418VJR7</accession>
<evidence type="ECO:0000313" key="5">
    <source>
        <dbReference type="EMBL" id="RJF76326.1"/>
    </source>
</evidence>
<proteinExistence type="predicted"/>
<dbReference type="GO" id="GO:0006355">
    <property type="term" value="P:regulation of DNA-templated transcription"/>
    <property type="evidence" value="ECO:0007669"/>
    <property type="project" value="InterPro"/>
</dbReference>
<dbReference type="PANTHER" id="PTHR44688:SF16">
    <property type="entry name" value="DNA-BINDING TRANSCRIPTIONAL ACTIVATOR DEVR_DOSR"/>
    <property type="match status" value="1"/>
</dbReference>
<dbReference type="PRINTS" id="PR00038">
    <property type="entry name" value="HTHLUXR"/>
</dbReference>
<dbReference type="PANTHER" id="PTHR44688">
    <property type="entry name" value="DNA-BINDING TRANSCRIPTIONAL ACTIVATOR DEVR_DOSR"/>
    <property type="match status" value="1"/>
</dbReference>
<dbReference type="SUPFAM" id="SSF46894">
    <property type="entry name" value="C-terminal effector domain of the bipartite response regulators"/>
    <property type="match status" value="1"/>
</dbReference>
<feature type="domain" description="HTH luxR-type" evidence="4">
    <location>
        <begin position="239"/>
        <end position="304"/>
    </location>
</feature>
<dbReference type="InterPro" id="IPR016032">
    <property type="entry name" value="Sig_transdc_resp-reg_C-effctor"/>
</dbReference>
<evidence type="ECO:0000256" key="1">
    <source>
        <dbReference type="ARBA" id="ARBA00023015"/>
    </source>
</evidence>
<evidence type="ECO:0000259" key="4">
    <source>
        <dbReference type="PROSITE" id="PS50043"/>
    </source>
</evidence>
<evidence type="ECO:0000313" key="6">
    <source>
        <dbReference type="Proteomes" id="UP000285523"/>
    </source>
</evidence>
<dbReference type="InterPro" id="IPR036388">
    <property type="entry name" value="WH-like_DNA-bd_sf"/>
</dbReference>
<dbReference type="CDD" id="cd06170">
    <property type="entry name" value="LuxR_C_like"/>
    <property type="match status" value="1"/>
</dbReference>
<keyword evidence="3" id="KW-0804">Transcription</keyword>
<dbReference type="EMBL" id="QYYD01000005">
    <property type="protein sequence ID" value="RJF76326.1"/>
    <property type="molecule type" value="Genomic_DNA"/>
</dbReference>
<dbReference type="Gene3D" id="1.10.10.10">
    <property type="entry name" value="Winged helix-like DNA-binding domain superfamily/Winged helix DNA-binding domain"/>
    <property type="match status" value="1"/>
</dbReference>
<evidence type="ECO:0000256" key="2">
    <source>
        <dbReference type="ARBA" id="ARBA00023125"/>
    </source>
</evidence>
<reference evidence="5 6" key="1">
    <citation type="submission" date="2018-09" db="EMBL/GenBank/DDBJ databases">
        <title>Draft genome sequence of Rhodopseudomonas palustris 2.1.18.</title>
        <authorList>
            <person name="Robertson S.L."/>
            <person name="Meyer T.E."/>
            <person name="Kyndt J.A."/>
        </authorList>
    </citation>
    <scope>NUCLEOTIDE SEQUENCE [LARGE SCALE GENOMIC DNA]</scope>
    <source>
        <strain evidence="5 6">2.1.18</strain>
    </source>
</reference>
<dbReference type="AlphaFoldDB" id="A0A418VJR7"/>
<organism evidence="5 6">
    <name type="scientific">Rhodopseudomonas palustris</name>
    <dbReference type="NCBI Taxonomy" id="1076"/>
    <lineage>
        <taxon>Bacteria</taxon>
        <taxon>Pseudomonadati</taxon>
        <taxon>Pseudomonadota</taxon>
        <taxon>Alphaproteobacteria</taxon>
        <taxon>Hyphomicrobiales</taxon>
        <taxon>Nitrobacteraceae</taxon>
        <taxon>Rhodopseudomonas</taxon>
    </lineage>
</organism>
<name>A0A418VJR7_RHOPL</name>